<dbReference type="RefSeq" id="WP_184747978.1">
    <property type="nucleotide sequence ID" value="NZ_JACHGJ010000007.1"/>
</dbReference>
<accession>A0A841RDN9</accession>
<keyword evidence="6" id="KW-1185">Reference proteome</keyword>
<dbReference type="Gene3D" id="3.40.720.10">
    <property type="entry name" value="Alkaline Phosphatase, subunit A"/>
    <property type="match status" value="1"/>
</dbReference>
<feature type="domain" description="Metalloenzyme" evidence="4">
    <location>
        <begin position="195"/>
        <end position="296"/>
    </location>
</feature>
<organism evidence="5 6">
    <name type="scientific">Spirochaeta isovalerica</name>
    <dbReference type="NCBI Taxonomy" id="150"/>
    <lineage>
        <taxon>Bacteria</taxon>
        <taxon>Pseudomonadati</taxon>
        <taxon>Spirochaetota</taxon>
        <taxon>Spirochaetia</taxon>
        <taxon>Spirochaetales</taxon>
        <taxon>Spirochaetaceae</taxon>
        <taxon>Spirochaeta</taxon>
    </lineage>
</organism>
<dbReference type="SUPFAM" id="SSF53649">
    <property type="entry name" value="Alkaline phosphatase-like"/>
    <property type="match status" value="1"/>
</dbReference>
<dbReference type="GO" id="GO:0000287">
    <property type="term" value="F:magnesium ion binding"/>
    <property type="evidence" value="ECO:0007669"/>
    <property type="project" value="InterPro"/>
</dbReference>
<evidence type="ECO:0000256" key="2">
    <source>
        <dbReference type="ARBA" id="ARBA00022723"/>
    </source>
</evidence>
<protein>
    <recommendedName>
        <fullName evidence="4">Metalloenzyme domain-containing protein</fullName>
    </recommendedName>
</protein>
<evidence type="ECO:0000313" key="5">
    <source>
        <dbReference type="EMBL" id="MBB6481746.1"/>
    </source>
</evidence>
<gene>
    <name evidence="5" type="ORF">HNR50_003426</name>
</gene>
<reference evidence="5 6" key="1">
    <citation type="submission" date="2020-08" db="EMBL/GenBank/DDBJ databases">
        <title>Genomic Encyclopedia of Type Strains, Phase IV (KMG-IV): sequencing the most valuable type-strain genomes for metagenomic binning, comparative biology and taxonomic classification.</title>
        <authorList>
            <person name="Goeker M."/>
        </authorList>
    </citation>
    <scope>NUCLEOTIDE SEQUENCE [LARGE SCALE GENOMIC DNA]</scope>
    <source>
        <strain evidence="5 6">DSM 2461</strain>
    </source>
</reference>
<keyword evidence="2" id="KW-0479">Metal-binding</keyword>
<name>A0A841RDN9_9SPIO</name>
<evidence type="ECO:0000256" key="1">
    <source>
        <dbReference type="ARBA" id="ARBA00010373"/>
    </source>
</evidence>
<evidence type="ECO:0000259" key="4">
    <source>
        <dbReference type="Pfam" id="PF01676"/>
    </source>
</evidence>
<dbReference type="PANTHER" id="PTHR21110">
    <property type="entry name" value="PHOSPHOPENTOMUTASE"/>
    <property type="match status" value="1"/>
</dbReference>
<evidence type="ECO:0000256" key="3">
    <source>
        <dbReference type="ARBA" id="ARBA00023211"/>
    </source>
</evidence>
<dbReference type="GO" id="GO:0008973">
    <property type="term" value="F:phosphopentomutase activity"/>
    <property type="evidence" value="ECO:0007669"/>
    <property type="project" value="InterPro"/>
</dbReference>
<dbReference type="GO" id="GO:0009117">
    <property type="term" value="P:nucleotide metabolic process"/>
    <property type="evidence" value="ECO:0007669"/>
    <property type="project" value="InterPro"/>
</dbReference>
<dbReference type="InterPro" id="IPR006124">
    <property type="entry name" value="Metalloenzyme"/>
</dbReference>
<dbReference type="PANTHER" id="PTHR21110:SF0">
    <property type="entry name" value="PHOSPHOPENTOMUTASE"/>
    <property type="match status" value="1"/>
</dbReference>
<dbReference type="Pfam" id="PF01676">
    <property type="entry name" value="Metalloenzyme"/>
    <property type="match status" value="1"/>
</dbReference>
<dbReference type="InterPro" id="IPR017850">
    <property type="entry name" value="Alkaline_phosphatase_core_sf"/>
</dbReference>
<dbReference type="AlphaFoldDB" id="A0A841RDN9"/>
<evidence type="ECO:0000313" key="6">
    <source>
        <dbReference type="Proteomes" id="UP000587760"/>
    </source>
</evidence>
<dbReference type="Proteomes" id="UP000587760">
    <property type="component" value="Unassembled WGS sequence"/>
</dbReference>
<comment type="caution">
    <text evidence="5">The sequence shown here is derived from an EMBL/GenBank/DDBJ whole genome shotgun (WGS) entry which is preliminary data.</text>
</comment>
<keyword evidence="3" id="KW-0464">Manganese</keyword>
<proteinExistence type="inferred from homology"/>
<sequence>MKKLFLFFIDGIGLAPASENNPISGLFSGLTEGFGLKFTDKPLFFKDSVLCPLDACLGIKGEPQSATGQSTIFTGENAPALLGYHLPAFPNEELVKLIAEKSIMKVLAERGVSVTSANMYSHRFFEERRQSEKNRFPVSTLTIEASGTPFRMIEEYRSGLAVFADITGELIRKRGYEIDEIEPEEAGRRIHGIMKDWQFVFFEYFMTDHYGHKRKKEELIRSIEVLDRFASAVASGLDLEEEAMLIVSDHGNAEDMTTGGHTGNFVPGLLVGGGLEMRESFSRSKSLTDIYNFFLEYYKN</sequence>
<dbReference type="EMBL" id="JACHGJ010000007">
    <property type="protein sequence ID" value="MBB6481746.1"/>
    <property type="molecule type" value="Genomic_DNA"/>
</dbReference>
<dbReference type="GO" id="GO:0043094">
    <property type="term" value="P:metabolic compound salvage"/>
    <property type="evidence" value="ECO:0007669"/>
    <property type="project" value="InterPro"/>
</dbReference>
<dbReference type="GO" id="GO:0005829">
    <property type="term" value="C:cytosol"/>
    <property type="evidence" value="ECO:0007669"/>
    <property type="project" value="TreeGrafter"/>
</dbReference>
<dbReference type="InterPro" id="IPR010045">
    <property type="entry name" value="DeoB"/>
</dbReference>
<comment type="similarity">
    <text evidence="1">Belongs to the phosphopentomutase family.</text>
</comment>